<dbReference type="RefSeq" id="WP_188430891.1">
    <property type="nucleotide sequence ID" value="NZ_BMEX01000003.1"/>
</dbReference>
<dbReference type="EMBL" id="BMEX01000003">
    <property type="protein sequence ID" value="GGA40580.1"/>
    <property type="molecule type" value="Genomic_DNA"/>
</dbReference>
<sequence length="298" mass="32970">MRHPVAYLGPRGTFTHEAARALFPETNYQHTPCDSIPEVLLAVDRGEFAHGVVPVENAIEGSVNLTLDWLVHHVSVTLTAELVHPINQNLMVHPDHAHWPLAGFTRVLSHPQAVAQCRSHLRKILPGVAVTYVDSTAEAARRVAGHPEEAWVAIGPQSSGLLYGLTILESGVQDYPNNFTRFISVGQPWTHPTATAVGWKTTLLITLPSDFPGALHRVLASFGDRKINLSRIESRPTKKRLGTYYFFIDAEEALEHPGMVEAVADVEQWGCRVRRLGSYPCYTFDKIGGPRPVDKGQR</sequence>
<keyword evidence="4 9" id="KW-0028">Amino-acid biosynthesis</keyword>
<comment type="caution">
    <text evidence="12">The sequence shown here is derived from an EMBL/GenBank/DDBJ whole genome shotgun (WGS) entry which is preliminary data.</text>
</comment>
<evidence type="ECO:0000259" key="11">
    <source>
        <dbReference type="PROSITE" id="PS51671"/>
    </source>
</evidence>
<comment type="pathway">
    <text evidence="1 9">Amino-acid biosynthesis; L-phenylalanine biosynthesis; phenylpyruvate from prephenate: step 1/1.</text>
</comment>
<dbReference type="InterPro" id="IPR008242">
    <property type="entry name" value="Chor_mutase/pphenate_deHydtase"/>
</dbReference>
<evidence type="ECO:0000256" key="9">
    <source>
        <dbReference type="RuleBase" id="RU361254"/>
    </source>
</evidence>
<evidence type="ECO:0000256" key="4">
    <source>
        <dbReference type="ARBA" id="ARBA00022605"/>
    </source>
</evidence>
<dbReference type="Gene3D" id="3.40.190.10">
    <property type="entry name" value="Periplasmic binding protein-like II"/>
    <property type="match status" value="2"/>
</dbReference>
<name>A0ABQ1GBS9_9BACL</name>
<dbReference type="InterPro" id="IPR045865">
    <property type="entry name" value="ACT-like_dom_sf"/>
</dbReference>
<evidence type="ECO:0000256" key="8">
    <source>
        <dbReference type="ARBA" id="ARBA00047848"/>
    </source>
</evidence>
<dbReference type="Gene3D" id="3.30.70.260">
    <property type="match status" value="1"/>
</dbReference>
<accession>A0ABQ1GBS9</accession>
<keyword evidence="7 9" id="KW-0456">Lyase</keyword>
<gene>
    <name evidence="9 12" type="primary">pheA</name>
    <name evidence="12" type="ORF">GCM10007416_11980</name>
</gene>
<evidence type="ECO:0000256" key="1">
    <source>
        <dbReference type="ARBA" id="ARBA00004741"/>
    </source>
</evidence>
<dbReference type="PROSITE" id="PS00857">
    <property type="entry name" value="PREPHENATE_DEHYDR_1"/>
    <property type="match status" value="1"/>
</dbReference>
<dbReference type="PROSITE" id="PS00858">
    <property type="entry name" value="PREPHENATE_DEHYDR_2"/>
    <property type="match status" value="1"/>
</dbReference>
<dbReference type="PANTHER" id="PTHR21022">
    <property type="entry name" value="PREPHENATE DEHYDRATASE P PROTEIN"/>
    <property type="match status" value="1"/>
</dbReference>
<evidence type="ECO:0000256" key="5">
    <source>
        <dbReference type="ARBA" id="ARBA00023141"/>
    </source>
</evidence>
<reference evidence="13" key="1">
    <citation type="journal article" date="2019" name="Int. J. Syst. Evol. Microbiol.">
        <title>The Global Catalogue of Microorganisms (GCM) 10K type strain sequencing project: providing services to taxonomists for standard genome sequencing and annotation.</title>
        <authorList>
            <consortium name="The Broad Institute Genomics Platform"/>
            <consortium name="The Broad Institute Genome Sequencing Center for Infectious Disease"/>
            <person name="Wu L."/>
            <person name="Ma J."/>
        </authorList>
    </citation>
    <scope>NUCLEOTIDE SEQUENCE [LARGE SCALE GENOMIC DNA]</scope>
    <source>
        <strain evidence="13">CGMCC 1.12404</strain>
    </source>
</reference>
<dbReference type="PROSITE" id="PS51671">
    <property type="entry name" value="ACT"/>
    <property type="match status" value="1"/>
</dbReference>
<keyword evidence="6 9" id="KW-0584">Phenylalanine biosynthesis</keyword>
<dbReference type="SUPFAM" id="SSF53850">
    <property type="entry name" value="Periplasmic binding protein-like II"/>
    <property type="match status" value="1"/>
</dbReference>
<evidence type="ECO:0000256" key="3">
    <source>
        <dbReference type="ARBA" id="ARBA00021872"/>
    </source>
</evidence>
<dbReference type="NCBIfam" id="NF008865">
    <property type="entry name" value="PRK11898.1"/>
    <property type="match status" value="1"/>
</dbReference>
<dbReference type="Pfam" id="PF01842">
    <property type="entry name" value="ACT"/>
    <property type="match status" value="1"/>
</dbReference>
<dbReference type="EC" id="4.2.1.51" evidence="2 9"/>
<feature type="domain" description="ACT" evidence="11">
    <location>
        <begin position="203"/>
        <end position="278"/>
    </location>
</feature>
<dbReference type="InterPro" id="IPR001086">
    <property type="entry name" value="Preph_deHydtase"/>
</dbReference>
<dbReference type="PROSITE" id="PS51171">
    <property type="entry name" value="PREPHENATE_DEHYDR_3"/>
    <property type="match status" value="1"/>
</dbReference>
<dbReference type="PIRSF" id="PIRSF001500">
    <property type="entry name" value="Chor_mut_pdt_Ppr"/>
    <property type="match status" value="1"/>
</dbReference>
<evidence type="ECO:0000313" key="12">
    <source>
        <dbReference type="EMBL" id="GGA40580.1"/>
    </source>
</evidence>
<protein>
    <recommendedName>
        <fullName evidence="3 9">Prephenate dehydratase</fullName>
        <shortName evidence="9">PDT</shortName>
        <ecNumber evidence="2 9">4.2.1.51</ecNumber>
    </recommendedName>
</protein>
<dbReference type="InterPro" id="IPR018528">
    <property type="entry name" value="Preph_deHydtase_CS"/>
</dbReference>
<proteinExistence type="predicted"/>
<feature type="domain" description="Prephenate dehydratase" evidence="10">
    <location>
        <begin position="4"/>
        <end position="187"/>
    </location>
</feature>
<dbReference type="InterPro" id="IPR002912">
    <property type="entry name" value="ACT_dom"/>
</dbReference>
<evidence type="ECO:0000256" key="2">
    <source>
        <dbReference type="ARBA" id="ARBA00013147"/>
    </source>
</evidence>
<keyword evidence="5 9" id="KW-0057">Aromatic amino acid biosynthesis</keyword>
<dbReference type="Pfam" id="PF00800">
    <property type="entry name" value="PDT"/>
    <property type="match status" value="1"/>
</dbReference>
<dbReference type="CDD" id="cd13633">
    <property type="entry name" value="PBP2_Sa-PDT_like"/>
    <property type="match status" value="1"/>
</dbReference>
<dbReference type="SUPFAM" id="SSF55021">
    <property type="entry name" value="ACT-like"/>
    <property type="match status" value="1"/>
</dbReference>
<evidence type="ECO:0000256" key="6">
    <source>
        <dbReference type="ARBA" id="ARBA00023222"/>
    </source>
</evidence>
<organism evidence="12 13">
    <name type="scientific">Kroppenstedtia guangzhouensis</name>
    <dbReference type="NCBI Taxonomy" id="1274356"/>
    <lineage>
        <taxon>Bacteria</taxon>
        <taxon>Bacillati</taxon>
        <taxon>Bacillota</taxon>
        <taxon>Bacilli</taxon>
        <taxon>Bacillales</taxon>
        <taxon>Thermoactinomycetaceae</taxon>
        <taxon>Kroppenstedtia</taxon>
    </lineage>
</organism>
<comment type="catalytic activity">
    <reaction evidence="8 9">
        <text>prephenate + H(+) = 3-phenylpyruvate + CO2 + H2O</text>
        <dbReference type="Rhea" id="RHEA:21648"/>
        <dbReference type="ChEBI" id="CHEBI:15377"/>
        <dbReference type="ChEBI" id="CHEBI:15378"/>
        <dbReference type="ChEBI" id="CHEBI:16526"/>
        <dbReference type="ChEBI" id="CHEBI:18005"/>
        <dbReference type="ChEBI" id="CHEBI:29934"/>
        <dbReference type="EC" id="4.2.1.51"/>
    </reaction>
</comment>
<evidence type="ECO:0000256" key="7">
    <source>
        <dbReference type="ARBA" id="ARBA00023239"/>
    </source>
</evidence>
<keyword evidence="13" id="KW-1185">Reference proteome</keyword>
<evidence type="ECO:0000259" key="10">
    <source>
        <dbReference type="PROSITE" id="PS51171"/>
    </source>
</evidence>
<dbReference type="CDD" id="cd04905">
    <property type="entry name" value="ACT_CM-PDT"/>
    <property type="match status" value="1"/>
</dbReference>
<dbReference type="Proteomes" id="UP000617979">
    <property type="component" value="Unassembled WGS sequence"/>
</dbReference>
<dbReference type="PANTHER" id="PTHR21022:SF19">
    <property type="entry name" value="PREPHENATE DEHYDRATASE-RELATED"/>
    <property type="match status" value="1"/>
</dbReference>
<evidence type="ECO:0000313" key="13">
    <source>
        <dbReference type="Proteomes" id="UP000617979"/>
    </source>
</evidence>